<feature type="chain" id="PRO_5035794227" description="Tyrosine-protein kinase ephrin type A/B receptor-like domain-containing protein" evidence="1">
    <location>
        <begin position="26"/>
        <end position="307"/>
    </location>
</feature>
<dbReference type="Proteomes" id="UP000678393">
    <property type="component" value="Unassembled WGS sequence"/>
</dbReference>
<organism evidence="2 3">
    <name type="scientific">Candidula unifasciata</name>
    <dbReference type="NCBI Taxonomy" id="100452"/>
    <lineage>
        <taxon>Eukaryota</taxon>
        <taxon>Metazoa</taxon>
        <taxon>Spiralia</taxon>
        <taxon>Lophotrochozoa</taxon>
        <taxon>Mollusca</taxon>
        <taxon>Gastropoda</taxon>
        <taxon>Heterobranchia</taxon>
        <taxon>Euthyneura</taxon>
        <taxon>Panpulmonata</taxon>
        <taxon>Eupulmonata</taxon>
        <taxon>Stylommatophora</taxon>
        <taxon>Helicina</taxon>
        <taxon>Helicoidea</taxon>
        <taxon>Geomitridae</taxon>
        <taxon>Candidula</taxon>
    </lineage>
</organism>
<accession>A0A8S3YYL3</accession>
<name>A0A8S3YYL3_9EUPU</name>
<comment type="caution">
    <text evidence="2">The sequence shown here is derived from an EMBL/GenBank/DDBJ whole genome shotgun (WGS) entry which is preliminary data.</text>
</comment>
<sequence length="307" mass="34429">MVSRSLSLVLRVLFCALWATQFLEAFPNFCIFMPNLPLHGKFKITGSFIMRIKCVNRSTDIPLNALGDGGVLFCDPNKQKLTKLPNVYNPVCLEYKKPSLVQVGVRLSYTSDHCPAANPTISTLTQRQKTNLRTLRRSCGPDLVCLYTTPEVKCGNNYNFRQAGGSKQLDATFDIIANYFIARSTDFYQYVLDNIRKNSFAINQGINRTGIMWNLQGFKLVNADFTPWTASCHTYNLTSGTNLAVHGFASCRGCPEDTVYVSGGTCLSCPYDFYTGKPFAKNCEPCPGENTWGAERKTWIKRCYVRA</sequence>
<protein>
    <recommendedName>
        <fullName evidence="4">Tyrosine-protein kinase ephrin type A/B receptor-like domain-containing protein</fullName>
    </recommendedName>
</protein>
<evidence type="ECO:0000256" key="1">
    <source>
        <dbReference type="SAM" id="SignalP"/>
    </source>
</evidence>
<keyword evidence="1" id="KW-0732">Signal</keyword>
<gene>
    <name evidence="2" type="ORF">CUNI_LOCUS4904</name>
</gene>
<reference evidence="2" key="1">
    <citation type="submission" date="2021-04" db="EMBL/GenBank/DDBJ databases">
        <authorList>
            <consortium name="Molecular Ecology Group"/>
        </authorList>
    </citation>
    <scope>NUCLEOTIDE SEQUENCE</scope>
</reference>
<dbReference type="OrthoDB" id="6150569at2759"/>
<evidence type="ECO:0008006" key="4">
    <source>
        <dbReference type="Google" id="ProtNLM"/>
    </source>
</evidence>
<evidence type="ECO:0000313" key="3">
    <source>
        <dbReference type="Proteomes" id="UP000678393"/>
    </source>
</evidence>
<dbReference type="AlphaFoldDB" id="A0A8S3YYL3"/>
<proteinExistence type="predicted"/>
<feature type="signal peptide" evidence="1">
    <location>
        <begin position="1"/>
        <end position="25"/>
    </location>
</feature>
<keyword evidence="3" id="KW-1185">Reference proteome</keyword>
<evidence type="ECO:0000313" key="2">
    <source>
        <dbReference type="EMBL" id="CAG5119346.1"/>
    </source>
</evidence>
<dbReference type="EMBL" id="CAJHNH020000690">
    <property type="protein sequence ID" value="CAG5119346.1"/>
    <property type="molecule type" value="Genomic_DNA"/>
</dbReference>